<dbReference type="EMBL" id="RZUL01000005">
    <property type="protein sequence ID" value="RVT39777.1"/>
    <property type="molecule type" value="Genomic_DNA"/>
</dbReference>
<keyword evidence="1" id="KW-0812">Transmembrane</keyword>
<sequence>MPRVKVFGSAQSPKAVPPWRTRKPRTVMIHAAAIAAEPGHPLHPADQRRSAARTGALLLAGQFIAMWTAFFILAPAINWPASLGEPPAVILPLIRAHASAVFLGYLSYIIHALLLIPAAAILPVALGMGPQQRTSLLFGGLAGFAKALGISRWLFVMPGLATAFTAPGASIATRSAISVVYQAFNAYAGGIGEILGVGLFAGIWTLLLSAALLKMGARMLGIFGMAAGLLLLATLLSVVGIESPVLLTGSGIVWQLWTLALAVKLWRSRLS</sequence>
<reference evidence="2 3" key="1">
    <citation type="submission" date="2019-01" db="EMBL/GenBank/DDBJ databases">
        <authorList>
            <person name="Chen W.-M."/>
        </authorList>
    </citation>
    <scope>NUCLEOTIDE SEQUENCE [LARGE SCALE GENOMIC DNA]</scope>
    <source>
        <strain evidence="2 3">TLA-22</strain>
    </source>
</reference>
<dbReference type="OrthoDB" id="8448827at2"/>
<name>A0A437J4V9_9SPHN</name>
<evidence type="ECO:0000313" key="2">
    <source>
        <dbReference type="EMBL" id="RVT39777.1"/>
    </source>
</evidence>
<accession>A0A437J4V9</accession>
<keyword evidence="1" id="KW-0472">Membrane</keyword>
<gene>
    <name evidence="2" type="ORF">ENE74_13565</name>
</gene>
<dbReference type="AlphaFoldDB" id="A0A437J4V9"/>
<feature type="transmembrane region" description="Helical" evidence="1">
    <location>
        <begin position="97"/>
        <end position="124"/>
    </location>
</feature>
<feature type="transmembrane region" description="Helical" evidence="1">
    <location>
        <begin position="56"/>
        <end position="77"/>
    </location>
</feature>
<dbReference type="Proteomes" id="UP000282977">
    <property type="component" value="Unassembled WGS sequence"/>
</dbReference>
<evidence type="ECO:0000313" key="3">
    <source>
        <dbReference type="Proteomes" id="UP000282977"/>
    </source>
</evidence>
<keyword evidence="1" id="KW-1133">Transmembrane helix</keyword>
<proteinExistence type="predicted"/>
<feature type="transmembrane region" description="Helical" evidence="1">
    <location>
        <begin position="245"/>
        <end position="266"/>
    </location>
</feature>
<protein>
    <submittedName>
        <fullName evidence="2">DUF4386 family protein</fullName>
    </submittedName>
</protein>
<keyword evidence="3" id="KW-1185">Reference proteome</keyword>
<feature type="transmembrane region" description="Helical" evidence="1">
    <location>
        <begin position="194"/>
        <end position="213"/>
    </location>
</feature>
<feature type="transmembrane region" description="Helical" evidence="1">
    <location>
        <begin position="220"/>
        <end position="239"/>
    </location>
</feature>
<feature type="transmembrane region" description="Helical" evidence="1">
    <location>
        <begin position="136"/>
        <end position="155"/>
    </location>
</feature>
<organism evidence="2 3">
    <name type="scientific">Sphingobium algorifonticola</name>
    <dbReference type="NCBI Taxonomy" id="2008318"/>
    <lineage>
        <taxon>Bacteria</taxon>
        <taxon>Pseudomonadati</taxon>
        <taxon>Pseudomonadota</taxon>
        <taxon>Alphaproteobacteria</taxon>
        <taxon>Sphingomonadales</taxon>
        <taxon>Sphingomonadaceae</taxon>
        <taxon>Sphingobium</taxon>
    </lineage>
</organism>
<comment type="caution">
    <text evidence="2">The sequence shown here is derived from an EMBL/GenBank/DDBJ whole genome shotgun (WGS) entry which is preliminary data.</text>
</comment>
<evidence type="ECO:0000256" key="1">
    <source>
        <dbReference type="SAM" id="Phobius"/>
    </source>
</evidence>